<protein>
    <recommendedName>
        <fullName evidence="1">mRNA (guanine-N(7))-methyltransferase</fullName>
        <ecNumber evidence="1">2.1.1.56</ecNumber>
    </recommendedName>
</protein>
<evidence type="ECO:0000313" key="13">
    <source>
        <dbReference type="Proteomes" id="UP001642409"/>
    </source>
</evidence>
<dbReference type="Pfam" id="PF03291">
    <property type="entry name" value="mRNA_G-N7_MeTrfase"/>
    <property type="match status" value="1"/>
</dbReference>
<dbReference type="EMBL" id="CAXDID020000057">
    <property type="protein sequence ID" value="CAL6008305.1"/>
    <property type="molecule type" value="Genomic_DNA"/>
</dbReference>
<dbReference type="CDD" id="cd02440">
    <property type="entry name" value="AdoMet_MTases"/>
    <property type="match status" value="1"/>
</dbReference>
<evidence type="ECO:0000256" key="6">
    <source>
        <dbReference type="ARBA" id="ARBA00023042"/>
    </source>
</evidence>
<dbReference type="PANTHER" id="PTHR12189">
    <property type="entry name" value="MRNA GUANINE-7- METHYLTRANSFERASE"/>
    <property type="match status" value="1"/>
</dbReference>
<sequence>MQVLQTPLDIAEKYKTIKNAGVGSERLASKILPIRDFNNWAKMAVIQLCYNYQKSRDISVLDLCCGKGGDLNKYARLGSVSYYAGVDITLHSLIEAIKRYNQKLCELNKNRKFGQPFQADFTLADVMSAPLYKHFQKTKFDMVSCMFALHYAFQSKQTADAFFGNVKNLMAPNGSFVAVFPCKDTILKRLQEQGADLSQGNLVLKNSLYSIKFPNAVNFKANLFGQKYIFDLDEAVGDTAEYLIDMRDFRELCSQNQLTIKHHFPNLETLLQTDQIPQKAKQNFSNMMKRTAKFIFLLNQNLNKGQKMTDDNFWDNIDEEQIDQINENQIQKITDLGQLPEEYLEVIRLYQAVMVVHTNPAEVKSCEKIRIPVPEARRAIDICNLTKEPINLETLRDEFKGEMWEPSVWM</sequence>
<evidence type="ECO:0000313" key="10">
    <source>
        <dbReference type="EMBL" id="CAI9963280.1"/>
    </source>
</evidence>
<evidence type="ECO:0000313" key="9">
    <source>
        <dbReference type="EMBL" id="CAI9954133.1"/>
    </source>
</evidence>
<dbReference type="InterPro" id="IPR039753">
    <property type="entry name" value="RG7MT1"/>
</dbReference>
<keyword evidence="3" id="KW-0808">Transferase</keyword>
<keyword evidence="13" id="KW-1185">Reference proteome</keyword>
<reference evidence="11 13" key="2">
    <citation type="submission" date="2024-07" db="EMBL/GenBank/DDBJ databases">
        <authorList>
            <person name="Akdeniz Z."/>
        </authorList>
    </citation>
    <scope>NUCLEOTIDE SEQUENCE [LARGE SCALE GENOMIC DNA]</scope>
</reference>
<evidence type="ECO:0000256" key="7">
    <source>
        <dbReference type="ARBA" id="ARBA00044712"/>
    </source>
</evidence>
<evidence type="ECO:0000256" key="4">
    <source>
        <dbReference type="ARBA" id="ARBA00022691"/>
    </source>
</evidence>
<reference evidence="10" key="1">
    <citation type="submission" date="2023-06" db="EMBL/GenBank/DDBJ databases">
        <authorList>
            <person name="Kurt Z."/>
        </authorList>
    </citation>
    <scope>NUCLEOTIDE SEQUENCE</scope>
</reference>
<keyword evidence="2 10" id="KW-0489">Methyltransferase</keyword>
<proteinExistence type="predicted"/>
<dbReference type="Gene3D" id="3.40.50.150">
    <property type="entry name" value="Vaccinia Virus protein VP39"/>
    <property type="match status" value="1"/>
</dbReference>
<evidence type="ECO:0000313" key="11">
    <source>
        <dbReference type="EMBL" id="CAL6008305.1"/>
    </source>
</evidence>
<dbReference type="EMBL" id="CAXDID020000133">
    <property type="protein sequence ID" value="CAL6036182.1"/>
    <property type="molecule type" value="Genomic_DNA"/>
</dbReference>
<dbReference type="GO" id="GO:0003723">
    <property type="term" value="F:RNA binding"/>
    <property type="evidence" value="ECO:0007669"/>
    <property type="project" value="UniProtKB-KW"/>
</dbReference>
<keyword evidence="5" id="KW-0694">RNA-binding</keyword>
<keyword evidence="6" id="KW-0507">mRNA processing</keyword>
<dbReference type="InterPro" id="IPR029063">
    <property type="entry name" value="SAM-dependent_MTases_sf"/>
</dbReference>
<comment type="catalytic activity">
    <reaction evidence="7">
        <text>a 5'-end (5'-triphosphoguanosine)-ribonucleoside in mRNA + S-adenosyl-L-methionine = a 5'-end (N(7)-methyl 5'-triphosphoguanosine)-ribonucleoside in mRNA + S-adenosyl-L-homocysteine</text>
        <dbReference type="Rhea" id="RHEA:67008"/>
        <dbReference type="Rhea" id="RHEA-COMP:17166"/>
        <dbReference type="Rhea" id="RHEA-COMP:17167"/>
        <dbReference type="ChEBI" id="CHEBI:57856"/>
        <dbReference type="ChEBI" id="CHEBI:59789"/>
        <dbReference type="ChEBI" id="CHEBI:156461"/>
        <dbReference type="ChEBI" id="CHEBI:167617"/>
        <dbReference type="EC" id="2.1.1.56"/>
    </reaction>
</comment>
<dbReference type="InterPro" id="IPR004971">
    <property type="entry name" value="mRNA_G-N7_MeTrfase_dom"/>
</dbReference>
<dbReference type="Proteomes" id="UP001642409">
    <property type="component" value="Unassembled WGS sequence"/>
</dbReference>
<dbReference type="PANTHER" id="PTHR12189:SF2">
    <property type="entry name" value="MRNA CAP GUANINE-N7 METHYLTRANSFERASE"/>
    <property type="match status" value="1"/>
</dbReference>
<evidence type="ECO:0000256" key="5">
    <source>
        <dbReference type="ARBA" id="ARBA00022884"/>
    </source>
</evidence>
<name>A0AA86ULS7_9EUKA</name>
<dbReference type="PROSITE" id="PS51562">
    <property type="entry name" value="RNA_CAP0_MT"/>
    <property type="match status" value="1"/>
</dbReference>
<gene>
    <name evidence="11" type="ORF">HINF_LOCUS21054</name>
    <name evidence="12" type="ORF">HINF_LOCUS36287</name>
    <name evidence="9" type="ORF">HINF_LOCUS41778</name>
    <name evidence="10" type="ORF">HINF_LOCUS50925</name>
</gene>
<dbReference type="EMBL" id="CATOUU010000845">
    <property type="protein sequence ID" value="CAI9954133.1"/>
    <property type="molecule type" value="Genomic_DNA"/>
</dbReference>
<evidence type="ECO:0000256" key="1">
    <source>
        <dbReference type="ARBA" id="ARBA00011926"/>
    </source>
</evidence>
<dbReference type="EMBL" id="CATOUU010000967">
    <property type="protein sequence ID" value="CAI9963280.1"/>
    <property type="molecule type" value="Genomic_DNA"/>
</dbReference>
<dbReference type="EC" id="2.1.1.56" evidence="1"/>
<evidence type="ECO:0000256" key="2">
    <source>
        <dbReference type="ARBA" id="ARBA00022603"/>
    </source>
</evidence>
<evidence type="ECO:0000313" key="12">
    <source>
        <dbReference type="EMBL" id="CAL6036182.1"/>
    </source>
</evidence>
<dbReference type="GO" id="GO:0005634">
    <property type="term" value="C:nucleus"/>
    <property type="evidence" value="ECO:0007669"/>
    <property type="project" value="TreeGrafter"/>
</dbReference>
<evidence type="ECO:0000259" key="8">
    <source>
        <dbReference type="PROSITE" id="PS51562"/>
    </source>
</evidence>
<accession>A0AA86ULS7</accession>
<dbReference type="GO" id="GO:0004482">
    <property type="term" value="F:mRNA 5'-cap (guanine-N7-)-methyltransferase activity"/>
    <property type="evidence" value="ECO:0007669"/>
    <property type="project" value="UniProtKB-EC"/>
</dbReference>
<evidence type="ECO:0000256" key="3">
    <source>
        <dbReference type="ARBA" id="ARBA00022679"/>
    </source>
</evidence>
<dbReference type="SUPFAM" id="SSF53335">
    <property type="entry name" value="S-adenosyl-L-methionine-dependent methyltransferases"/>
    <property type="match status" value="1"/>
</dbReference>
<comment type="caution">
    <text evidence="10">The sequence shown here is derived from an EMBL/GenBank/DDBJ whole genome shotgun (WGS) entry which is preliminary data.</text>
</comment>
<keyword evidence="4" id="KW-0949">S-adenosyl-L-methionine</keyword>
<dbReference type="AlphaFoldDB" id="A0AA86ULS7"/>
<keyword evidence="6" id="KW-0506">mRNA capping</keyword>
<feature type="domain" description="MRNA cap 0 methyltransferase" evidence="8">
    <location>
        <begin position="29"/>
        <end position="358"/>
    </location>
</feature>
<organism evidence="10">
    <name type="scientific">Hexamita inflata</name>
    <dbReference type="NCBI Taxonomy" id="28002"/>
    <lineage>
        <taxon>Eukaryota</taxon>
        <taxon>Metamonada</taxon>
        <taxon>Diplomonadida</taxon>
        <taxon>Hexamitidae</taxon>
        <taxon>Hexamitinae</taxon>
        <taxon>Hexamita</taxon>
    </lineage>
</organism>